<evidence type="ECO:0000259" key="2">
    <source>
        <dbReference type="Pfam" id="PF15696"/>
    </source>
</evidence>
<sequence length="328" mass="35378">MERPSRGKKQVNYSDFQDDDDEDFAVKAPAIKKARLDDNKSKKQTTKSSSQESTPPVRDRKERTPLSDKLYDRDLQAALTLSMLHTTAAGAVEESSHQRHQVDENEAKPPTPPLSNCSVDSNSHGLNDITNEQLSQSNSSKQRKAATMAQTSLKEETDGAADEDYLPQNTPDSESESDFSGEDESEDEEFTVKKAQKKSKQSKDNKKTPPPKKEKQPLKATKPKAPSTTTGTPTSSKGRATAAVSRSPVVTKAAPALKKAPATPPMSRPIPSTSPAGSRVPKWNPPGVIGRSPGTSQASTVKSPGQGLRLGLSRLARVKPLHPNTAAH</sequence>
<feature type="compositionally biased region" description="Polar residues" evidence="1">
    <location>
        <begin position="114"/>
        <end position="140"/>
    </location>
</feature>
<proteinExistence type="predicted"/>
<gene>
    <name evidence="3" type="ORF">ACEWY4_001849</name>
</gene>
<feature type="compositionally biased region" description="Basic and acidic residues" evidence="1">
    <location>
        <begin position="94"/>
        <end position="107"/>
    </location>
</feature>
<dbReference type="PANTHER" id="PTHR15361:SF4">
    <property type="entry name" value="RAD51-ASSOCIATED PROTEIN 1"/>
    <property type="match status" value="1"/>
</dbReference>
<protein>
    <recommendedName>
        <fullName evidence="2">RAD51 interacting motif domain-containing protein</fullName>
    </recommendedName>
</protein>
<evidence type="ECO:0000313" key="4">
    <source>
        <dbReference type="Proteomes" id="UP001591681"/>
    </source>
</evidence>
<dbReference type="Proteomes" id="UP001591681">
    <property type="component" value="Unassembled WGS sequence"/>
</dbReference>
<feature type="compositionally biased region" description="Basic and acidic residues" evidence="1">
    <location>
        <begin position="201"/>
        <end position="217"/>
    </location>
</feature>
<dbReference type="AlphaFoldDB" id="A0ABD1KUK5"/>
<feature type="compositionally biased region" description="Low complexity" evidence="1">
    <location>
        <begin position="248"/>
        <end position="261"/>
    </location>
</feature>
<organism evidence="3 4">
    <name type="scientific">Coilia grayii</name>
    <name type="common">Gray's grenadier anchovy</name>
    <dbReference type="NCBI Taxonomy" id="363190"/>
    <lineage>
        <taxon>Eukaryota</taxon>
        <taxon>Metazoa</taxon>
        <taxon>Chordata</taxon>
        <taxon>Craniata</taxon>
        <taxon>Vertebrata</taxon>
        <taxon>Euteleostomi</taxon>
        <taxon>Actinopterygii</taxon>
        <taxon>Neopterygii</taxon>
        <taxon>Teleostei</taxon>
        <taxon>Clupei</taxon>
        <taxon>Clupeiformes</taxon>
        <taxon>Clupeoidei</taxon>
        <taxon>Engraulidae</taxon>
        <taxon>Coilinae</taxon>
        <taxon>Coilia</taxon>
    </lineage>
</organism>
<feature type="region of interest" description="Disordered" evidence="1">
    <location>
        <begin position="89"/>
        <end position="328"/>
    </location>
</feature>
<feature type="region of interest" description="Disordered" evidence="1">
    <location>
        <begin position="1"/>
        <end position="71"/>
    </location>
</feature>
<accession>A0ABD1KUK5</accession>
<dbReference type="InterPro" id="IPR052003">
    <property type="entry name" value="HR_DNA-Binding_Protein"/>
</dbReference>
<feature type="compositionally biased region" description="Low complexity" evidence="1">
    <location>
        <begin position="218"/>
        <end position="238"/>
    </location>
</feature>
<feature type="domain" description="RAD51 interacting motif" evidence="2">
    <location>
        <begin position="290"/>
        <end position="324"/>
    </location>
</feature>
<dbReference type="PANTHER" id="PTHR15361">
    <property type="entry name" value="RAD51/NUKS-INTERACTING PROTEIN"/>
    <property type="match status" value="1"/>
</dbReference>
<feature type="compositionally biased region" description="Acidic residues" evidence="1">
    <location>
        <begin position="173"/>
        <end position="189"/>
    </location>
</feature>
<dbReference type="EMBL" id="JBHFQA010000002">
    <property type="protein sequence ID" value="KAL2102681.1"/>
    <property type="molecule type" value="Genomic_DNA"/>
</dbReference>
<dbReference type="InterPro" id="IPR031419">
    <property type="entry name" value="RAD51_interact"/>
</dbReference>
<reference evidence="3 4" key="1">
    <citation type="submission" date="2024-09" db="EMBL/GenBank/DDBJ databases">
        <title>A chromosome-level genome assembly of Gray's grenadier anchovy, Coilia grayii.</title>
        <authorList>
            <person name="Fu Z."/>
        </authorList>
    </citation>
    <scope>NUCLEOTIDE SEQUENCE [LARGE SCALE GENOMIC DNA]</scope>
    <source>
        <strain evidence="3">G4</strain>
        <tissue evidence="3">Muscle</tissue>
    </source>
</reference>
<feature type="compositionally biased region" description="Basic and acidic residues" evidence="1">
    <location>
        <begin position="57"/>
        <end position="71"/>
    </location>
</feature>
<feature type="compositionally biased region" description="Polar residues" evidence="1">
    <location>
        <begin position="293"/>
        <end position="303"/>
    </location>
</feature>
<keyword evidence="4" id="KW-1185">Reference proteome</keyword>
<evidence type="ECO:0000256" key="1">
    <source>
        <dbReference type="SAM" id="MobiDB-lite"/>
    </source>
</evidence>
<evidence type="ECO:0000313" key="3">
    <source>
        <dbReference type="EMBL" id="KAL2102681.1"/>
    </source>
</evidence>
<comment type="caution">
    <text evidence="3">The sequence shown here is derived from an EMBL/GenBank/DDBJ whole genome shotgun (WGS) entry which is preliminary data.</text>
</comment>
<name>A0ABD1KUK5_9TELE</name>
<dbReference type="Pfam" id="PF15696">
    <property type="entry name" value="RAD51_interact"/>
    <property type="match status" value="1"/>
</dbReference>